<dbReference type="Proteomes" id="UP000002748">
    <property type="component" value="Unassembled WGS sequence"/>
</dbReference>
<sequence>MPPNVTLLAFVKYNIEEANRRHSVGFDLIQLEHEYPEFKKMILKISKFYKIGKFDRNNADIVPTLEYDGRGGQALIHLECVAAEQLLMGMTNAEPPTEIREARNLADNYCATAAASTPHLGMAGKGEKGLGGGIRVTLRRLRML</sequence>
<name>J6F2W7_TRIAS</name>
<proteinExistence type="predicted"/>
<dbReference type="AlphaFoldDB" id="J6F2W7"/>
<dbReference type="KEGG" id="tasa:A1Q1_01337"/>
<dbReference type="HOGENOM" id="CLU_1797810_0_0_1"/>
<gene>
    <name evidence="1" type="ORF">A1Q1_01337</name>
</gene>
<evidence type="ECO:0000313" key="2">
    <source>
        <dbReference type="Proteomes" id="UP000002748"/>
    </source>
</evidence>
<dbReference type="RefSeq" id="XP_014179851.1">
    <property type="nucleotide sequence ID" value="XM_014324376.1"/>
</dbReference>
<evidence type="ECO:0000313" key="1">
    <source>
        <dbReference type="EMBL" id="EJT49532.1"/>
    </source>
</evidence>
<organism evidence="1 2">
    <name type="scientific">Trichosporon asahii var. asahii (strain ATCC 90039 / CBS 2479 / JCM 2466 / KCTC 7840 / NBRC 103889/ NCYC 2677 / UAMH 7654)</name>
    <name type="common">Yeast</name>
    <dbReference type="NCBI Taxonomy" id="1186058"/>
    <lineage>
        <taxon>Eukaryota</taxon>
        <taxon>Fungi</taxon>
        <taxon>Dikarya</taxon>
        <taxon>Basidiomycota</taxon>
        <taxon>Agaricomycotina</taxon>
        <taxon>Tremellomycetes</taxon>
        <taxon>Trichosporonales</taxon>
        <taxon>Trichosporonaceae</taxon>
        <taxon>Trichosporon</taxon>
    </lineage>
</organism>
<reference evidence="1 2" key="1">
    <citation type="journal article" date="2012" name="Eukaryot. Cell">
        <title>Draft genome sequence of CBS 2479, the standard type strain of Trichosporon asahii.</title>
        <authorList>
            <person name="Yang R.Y."/>
            <person name="Li H.T."/>
            <person name="Zhu H."/>
            <person name="Zhou G.P."/>
            <person name="Wang M."/>
            <person name="Wang L."/>
        </authorList>
    </citation>
    <scope>NUCLEOTIDE SEQUENCE [LARGE SCALE GENOMIC DNA]</scope>
    <source>
        <strain evidence="2">ATCC 90039 / CBS 2479 / JCM 2466 / KCTC 7840 / NCYC 2677 / UAMH 7654</strain>
    </source>
</reference>
<dbReference type="VEuPathDB" id="FungiDB:A1Q1_01337"/>
<dbReference type="EMBL" id="ALBS01000169">
    <property type="protein sequence ID" value="EJT49532.1"/>
    <property type="molecule type" value="Genomic_DNA"/>
</dbReference>
<accession>J6F2W7</accession>
<comment type="caution">
    <text evidence="1">The sequence shown here is derived from an EMBL/GenBank/DDBJ whole genome shotgun (WGS) entry which is preliminary data.</text>
</comment>
<dbReference type="GeneID" id="25984851"/>
<protein>
    <submittedName>
        <fullName evidence="1">Uncharacterized protein</fullName>
    </submittedName>
</protein>